<reference evidence="2" key="2">
    <citation type="submission" date="2023-05" db="EMBL/GenBank/DDBJ databases">
        <authorList>
            <person name="Fouks B."/>
        </authorList>
    </citation>
    <scope>NUCLEOTIDE SEQUENCE</scope>
    <source>
        <strain evidence="2">Stay&amp;Tobe</strain>
        <tissue evidence="2">Testes</tissue>
    </source>
</reference>
<sequence length="248" mass="27963">MVAELSSITSAVASNNSHKSASSAGGRLSHLPQWIQTATKDNTHNYTSSADNPMYTSVTKPNKSNLHKNQNESSKRDDVGFWRHNDVPGTSTDPVGLLNRQGPVGRGLLRACRALSSDDFEDDNGDRIRSDSGGVSDSGRMFILRDEELVEESEYRRSQEDLSPKSRKRPKNSEEEGVEVSPTPGRENWRLRESKRLTSGNGDGGDDRRGISMTDIWPKDWGSKWFLYLHFFFLLFRELVQLFVVHFN</sequence>
<dbReference type="Proteomes" id="UP001233999">
    <property type="component" value="Unassembled WGS sequence"/>
</dbReference>
<dbReference type="EMBL" id="JASPKZ010004195">
    <property type="protein sequence ID" value="KAJ9590803.1"/>
    <property type="molecule type" value="Genomic_DNA"/>
</dbReference>
<dbReference type="AlphaFoldDB" id="A0AAD8EHT0"/>
<reference evidence="2" key="1">
    <citation type="journal article" date="2023" name="IScience">
        <title>Live-bearing cockroach genome reveals convergent evolutionary mechanisms linked to viviparity in insects and beyond.</title>
        <authorList>
            <person name="Fouks B."/>
            <person name="Harrison M.C."/>
            <person name="Mikhailova A.A."/>
            <person name="Marchal E."/>
            <person name="English S."/>
            <person name="Carruthers M."/>
            <person name="Jennings E.C."/>
            <person name="Chiamaka E.L."/>
            <person name="Frigard R.A."/>
            <person name="Pippel M."/>
            <person name="Attardo G.M."/>
            <person name="Benoit J.B."/>
            <person name="Bornberg-Bauer E."/>
            <person name="Tobe S.S."/>
        </authorList>
    </citation>
    <scope>NUCLEOTIDE SEQUENCE</scope>
    <source>
        <strain evidence="2">Stay&amp;Tobe</strain>
    </source>
</reference>
<organism evidence="2 3">
    <name type="scientific">Diploptera punctata</name>
    <name type="common">Pacific beetle cockroach</name>
    <dbReference type="NCBI Taxonomy" id="6984"/>
    <lineage>
        <taxon>Eukaryota</taxon>
        <taxon>Metazoa</taxon>
        <taxon>Ecdysozoa</taxon>
        <taxon>Arthropoda</taxon>
        <taxon>Hexapoda</taxon>
        <taxon>Insecta</taxon>
        <taxon>Pterygota</taxon>
        <taxon>Neoptera</taxon>
        <taxon>Polyneoptera</taxon>
        <taxon>Dictyoptera</taxon>
        <taxon>Blattodea</taxon>
        <taxon>Blaberoidea</taxon>
        <taxon>Blaberidae</taxon>
        <taxon>Diplopterinae</taxon>
        <taxon>Diploptera</taxon>
    </lineage>
</organism>
<feature type="region of interest" description="Disordered" evidence="1">
    <location>
        <begin position="118"/>
        <end position="137"/>
    </location>
</feature>
<feature type="compositionally biased region" description="Basic and acidic residues" evidence="1">
    <location>
        <begin position="154"/>
        <end position="164"/>
    </location>
</feature>
<gene>
    <name evidence="2" type="ORF">L9F63_016189</name>
</gene>
<keyword evidence="3" id="KW-1185">Reference proteome</keyword>
<feature type="region of interest" description="Disordered" evidence="1">
    <location>
        <begin position="154"/>
        <end position="209"/>
    </location>
</feature>
<feature type="region of interest" description="Disordered" evidence="1">
    <location>
        <begin position="1"/>
        <end position="28"/>
    </location>
</feature>
<feature type="region of interest" description="Disordered" evidence="1">
    <location>
        <begin position="43"/>
        <end position="100"/>
    </location>
</feature>
<name>A0AAD8EHT0_DIPPU</name>
<accession>A0AAD8EHT0</accession>
<feature type="compositionally biased region" description="Low complexity" evidence="1">
    <location>
        <begin position="10"/>
        <end position="24"/>
    </location>
</feature>
<proteinExistence type="predicted"/>
<comment type="caution">
    <text evidence="2">The sequence shown here is derived from an EMBL/GenBank/DDBJ whole genome shotgun (WGS) entry which is preliminary data.</text>
</comment>
<evidence type="ECO:0000256" key="1">
    <source>
        <dbReference type="SAM" id="MobiDB-lite"/>
    </source>
</evidence>
<protein>
    <submittedName>
        <fullName evidence="2">Uncharacterized protein</fullName>
    </submittedName>
</protein>
<evidence type="ECO:0000313" key="2">
    <source>
        <dbReference type="EMBL" id="KAJ9590803.1"/>
    </source>
</evidence>
<feature type="compositionally biased region" description="Basic and acidic residues" evidence="1">
    <location>
        <begin position="69"/>
        <end position="86"/>
    </location>
</feature>
<evidence type="ECO:0000313" key="3">
    <source>
        <dbReference type="Proteomes" id="UP001233999"/>
    </source>
</evidence>
<feature type="compositionally biased region" description="Basic and acidic residues" evidence="1">
    <location>
        <begin position="187"/>
        <end position="196"/>
    </location>
</feature>
<feature type="compositionally biased region" description="Polar residues" evidence="1">
    <location>
        <begin position="43"/>
        <end position="68"/>
    </location>
</feature>